<name>A0AAU9C967_9GAMM</name>
<gene>
    <name evidence="1" type="ORF">MIN45_P1335</name>
</gene>
<sequence>MYLARDFIETAEGLVFAVTLSGIEDGRIIACLRYRPGAGGWTKVGSREAIGLLQERFPQYLHYSPRRDAILQAVPLHRIRRHRRPRERLRELLAQERDDPLIRRLQRLTARLSDCGIATEHLGITGSLLLGCHRPDSDLDLVCYHRDTFHQAREAVRDLTAAGRLQPLSESLWRTTWQRRGRPLDFPTWLWHERRKFNKGAIDGTKFDLMLVEENPAPETGQHWHKAGHLTLQATVIDDADAFATPTRYRLDHPQIPEVLCFTATYMGQARRGERVEIRGRLEISEAGDRRVIVGASREAPGEYVKVMR</sequence>
<proteinExistence type="predicted"/>
<dbReference type="AlphaFoldDB" id="A0AAU9C967"/>
<reference evidence="2" key="1">
    <citation type="journal article" date="2024" name="Int. J. Syst. Evol. Microbiol.">
        <title>Methylomarinovum tepidoasis sp. nov., a moderately thermophilic methanotroph of the family Methylothermaceae isolated from a deep-sea hydrothermal field.</title>
        <authorList>
            <person name="Hirayama H."/>
            <person name="Takaki Y."/>
            <person name="Abe M."/>
            <person name="Miyazaki M."/>
            <person name="Uematsu K."/>
            <person name="Matsui Y."/>
            <person name="Takai K."/>
        </authorList>
    </citation>
    <scope>NUCLEOTIDE SEQUENCE [LARGE SCALE GENOMIC DNA]</scope>
    <source>
        <strain evidence="2">IN45</strain>
    </source>
</reference>
<evidence type="ECO:0000313" key="2">
    <source>
        <dbReference type="Proteomes" id="UP001321450"/>
    </source>
</evidence>
<dbReference type="KEGG" id="meiy:MIN45_P1335"/>
<dbReference type="Proteomes" id="UP001321450">
    <property type="component" value="Chromosome"/>
</dbReference>
<dbReference type="EMBL" id="AP024718">
    <property type="protein sequence ID" value="BCX88965.1"/>
    <property type="molecule type" value="Genomic_DNA"/>
</dbReference>
<dbReference type="SUPFAM" id="SSF81301">
    <property type="entry name" value="Nucleotidyltransferase"/>
    <property type="match status" value="1"/>
</dbReference>
<accession>A0AAU9C967</accession>
<dbReference type="InterPro" id="IPR043519">
    <property type="entry name" value="NT_sf"/>
</dbReference>
<organism evidence="1 2">
    <name type="scientific">Methylomarinovum tepidoasis</name>
    <dbReference type="NCBI Taxonomy" id="2840183"/>
    <lineage>
        <taxon>Bacteria</taxon>
        <taxon>Pseudomonadati</taxon>
        <taxon>Pseudomonadota</taxon>
        <taxon>Gammaproteobacteria</taxon>
        <taxon>Methylococcales</taxon>
        <taxon>Methylothermaceae</taxon>
        <taxon>Methylomarinovum</taxon>
    </lineage>
</organism>
<evidence type="ECO:0000313" key="1">
    <source>
        <dbReference type="EMBL" id="BCX88965.1"/>
    </source>
</evidence>
<keyword evidence="2" id="KW-1185">Reference proteome</keyword>
<protein>
    <recommendedName>
        <fullName evidence="3">Polymerase nucleotidyl transferase domain-containing protein</fullName>
    </recommendedName>
</protein>
<evidence type="ECO:0008006" key="3">
    <source>
        <dbReference type="Google" id="ProtNLM"/>
    </source>
</evidence>